<dbReference type="Pfam" id="PF13508">
    <property type="entry name" value="Acetyltransf_7"/>
    <property type="match status" value="1"/>
</dbReference>
<dbReference type="InterPro" id="IPR000182">
    <property type="entry name" value="GNAT_dom"/>
</dbReference>
<keyword evidence="3" id="KW-1185">Reference proteome</keyword>
<accession>A0A172ZD02</accession>
<dbReference type="EMBL" id="CP013023">
    <property type="protein sequence ID" value="ANF95534.1"/>
    <property type="molecule type" value="Genomic_DNA"/>
</dbReference>
<sequence length="184" mass="21404">MRLTMKSLTGNSPDLQQVSNLLYETFPKIERLPLDLLLYRSNFEGIDLLAIYDEGIFIGFTYVVTYKKLMYVQYLAVDSRFRSKGYGGAILSRIKEEYGDYQIVLNIEVVDANTGNYGQRVTRKKFYVRNGYASSGLFFRDRFDVYEVMVHGDKEVDPAELTDLMRTFYGTSLFMYLEIQISRS</sequence>
<dbReference type="GO" id="GO:0016747">
    <property type="term" value="F:acyltransferase activity, transferring groups other than amino-acyl groups"/>
    <property type="evidence" value="ECO:0007669"/>
    <property type="project" value="InterPro"/>
</dbReference>
<evidence type="ECO:0000313" key="3">
    <source>
        <dbReference type="Proteomes" id="UP000078148"/>
    </source>
</evidence>
<dbReference type="SUPFAM" id="SSF55729">
    <property type="entry name" value="Acyl-CoA N-acyltransferases (Nat)"/>
    <property type="match status" value="1"/>
</dbReference>
<dbReference type="AlphaFoldDB" id="A0A172ZD02"/>
<evidence type="ECO:0000259" key="1">
    <source>
        <dbReference type="PROSITE" id="PS51186"/>
    </source>
</evidence>
<dbReference type="KEGG" id="pbv:AR543_05605"/>
<evidence type="ECO:0000313" key="2">
    <source>
        <dbReference type="EMBL" id="ANF95534.1"/>
    </source>
</evidence>
<dbReference type="CDD" id="cd04301">
    <property type="entry name" value="NAT_SF"/>
    <property type="match status" value="1"/>
</dbReference>
<dbReference type="OrthoDB" id="9127144at2"/>
<reference evidence="2 3" key="2">
    <citation type="journal article" date="2016" name="Int. J. Syst. Evol. Microbiol.">
        <title>Paenibacillus bovis sp. nov., isolated from raw yak (Bos grunniens) milk.</title>
        <authorList>
            <person name="Gao C."/>
            <person name="Han J."/>
            <person name="Liu Z."/>
            <person name="Xu X."/>
            <person name="Hang F."/>
            <person name="Wu Z."/>
        </authorList>
    </citation>
    <scope>NUCLEOTIDE SEQUENCE [LARGE SCALE GENOMIC DNA]</scope>
    <source>
        <strain evidence="2 3">BD3526</strain>
    </source>
</reference>
<reference evidence="3" key="1">
    <citation type="submission" date="2015-10" db="EMBL/GenBank/DDBJ databases">
        <title>Genome of Paenibacillus bovis sp. nov.</title>
        <authorList>
            <person name="Wu Z."/>
            <person name="Gao C."/>
            <person name="Liu Z."/>
            <person name="Zheng H."/>
        </authorList>
    </citation>
    <scope>NUCLEOTIDE SEQUENCE [LARGE SCALE GENOMIC DNA]</scope>
    <source>
        <strain evidence="3">BD3526</strain>
    </source>
</reference>
<dbReference type="PROSITE" id="PS51186">
    <property type="entry name" value="GNAT"/>
    <property type="match status" value="1"/>
</dbReference>
<proteinExistence type="predicted"/>
<dbReference type="Proteomes" id="UP000078148">
    <property type="component" value="Chromosome"/>
</dbReference>
<feature type="domain" description="N-acetyltransferase" evidence="1">
    <location>
        <begin position="3"/>
        <end position="157"/>
    </location>
</feature>
<dbReference type="InterPro" id="IPR016181">
    <property type="entry name" value="Acyl_CoA_acyltransferase"/>
</dbReference>
<dbReference type="Gene3D" id="3.40.630.30">
    <property type="match status" value="1"/>
</dbReference>
<protein>
    <recommendedName>
        <fullName evidence="1">N-acetyltransferase domain-containing protein</fullName>
    </recommendedName>
</protein>
<dbReference type="RefSeq" id="WP_060532545.1">
    <property type="nucleotide sequence ID" value="NZ_CP013023.1"/>
</dbReference>
<organism evidence="2 3">
    <name type="scientific">Paenibacillus bovis</name>
    <dbReference type="NCBI Taxonomy" id="1616788"/>
    <lineage>
        <taxon>Bacteria</taxon>
        <taxon>Bacillati</taxon>
        <taxon>Bacillota</taxon>
        <taxon>Bacilli</taxon>
        <taxon>Bacillales</taxon>
        <taxon>Paenibacillaceae</taxon>
        <taxon>Paenibacillus</taxon>
    </lineage>
</organism>
<name>A0A172ZD02_9BACL</name>
<dbReference type="STRING" id="1616788.AR543_05605"/>
<gene>
    <name evidence="2" type="ORF">AR543_05605</name>
</gene>